<gene>
    <name evidence="1" type="ORF">K6T79_20430</name>
</gene>
<accession>A0ABU5XM91</accession>
<organism evidence="1 2">
    <name type="scientific">[Mycobacterium] crassicus</name>
    <dbReference type="NCBI Taxonomy" id="2872309"/>
    <lineage>
        <taxon>Bacteria</taxon>
        <taxon>Bacillati</taxon>
        <taxon>Actinomycetota</taxon>
        <taxon>Actinomycetes</taxon>
        <taxon>Mycobacteriales</taxon>
        <taxon>Mycobacteriaceae</taxon>
        <taxon>Mycolicibacter</taxon>
    </lineage>
</organism>
<proteinExistence type="predicted"/>
<reference evidence="1 2" key="1">
    <citation type="submission" date="2023-12" db="EMBL/GenBank/DDBJ databases">
        <title>Description of new species of Mycobacterium terrae complex isolated from sewage at the Sao Paulo Zoological Park Foundation in Brazil.</title>
        <authorList>
            <person name="Romagnoli C.L."/>
            <person name="Conceicao E.C."/>
            <person name="Machado E."/>
            <person name="Barreto L.B.P.F."/>
            <person name="Sharma A."/>
            <person name="Silva N.M."/>
            <person name="Marques L.E."/>
            <person name="Juliana M.A."/>
            <person name="Lourenco M.C.S."/>
            <person name="Digiampietri L.A."/>
            <person name="Suffys P.N."/>
            <person name="Viana-Niero C."/>
        </authorList>
    </citation>
    <scope>NUCLEOTIDE SEQUENCE [LARGE SCALE GENOMIC DNA]</scope>
    <source>
        <strain evidence="1 2">MYC098</strain>
    </source>
</reference>
<name>A0ABU5XM91_9MYCO</name>
<evidence type="ECO:0000313" key="1">
    <source>
        <dbReference type="EMBL" id="MEB3023395.1"/>
    </source>
</evidence>
<sequence length="260" mass="28414">MAVAPALKALLSERHLHEYRAFTVAYRDVVRDLALPSSAEPPTKATYYHWLSGQMLGLPRGYHCLVLERMFPGWSAQELFSTGDGGGGGVAGGLLATITPTVDASVLTGLWCTAYLNEGSRHADLTTISSNSGVLTARNYPPTPRREGRPVGYSNDIAFSLSGRHLIGQWRNASDSYYYGTVHLAVLPGEALLDGYYTSVVTDARVESERWRWVRVDPATVAGADMHAVKVGDPRHVYDLILNHSDYGPPIELTRVVEAQ</sequence>
<evidence type="ECO:0000313" key="2">
    <source>
        <dbReference type="Proteomes" id="UP001299596"/>
    </source>
</evidence>
<keyword evidence="2" id="KW-1185">Reference proteome</keyword>
<dbReference type="Proteomes" id="UP001299596">
    <property type="component" value="Unassembled WGS sequence"/>
</dbReference>
<dbReference type="EMBL" id="JAYJJR010000016">
    <property type="protein sequence ID" value="MEB3023395.1"/>
    <property type="molecule type" value="Genomic_DNA"/>
</dbReference>
<comment type="caution">
    <text evidence="1">The sequence shown here is derived from an EMBL/GenBank/DDBJ whole genome shotgun (WGS) entry which is preliminary data.</text>
</comment>
<protein>
    <submittedName>
        <fullName evidence="1">Uncharacterized protein</fullName>
    </submittedName>
</protein>